<evidence type="ECO:0000256" key="1">
    <source>
        <dbReference type="ARBA" id="ARBA00001933"/>
    </source>
</evidence>
<sequence>MTRSLDLNTVIVLKQEEELDVVIGTSKRLGVRPVIGLRTKLRTKHFGHFGSTSDEKGKFGLNTTQILSVARKLQAVDMLDCLQLLHFHIGSQIPSTFLLADGVGEAAQIY</sequence>
<comment type="catalytic activity">
    <reaction evidence="3">
        <text>L-arginine + H(+) = agmatine + CO2</text>
        <dbReference type="Rhea" id="RHEA:17641"/>
        <dbReference type="ChEBI" id="CHEBI:15378"/>
        <dbReference type="ChEBI" id="CHEBI:16526"/>
        <dbReference type="ChEBI" id="CHEBI:32682"/>
        <dbReference type="ChEBI" id="CHEBI:58145"/>
        <dbReference type="EC" id="4.1.1.19"/>
    </reaction>
</comment>
<reference evidence="5" key="2">
    <citation type="submission" date="2023-04" db="EMBL/GenBank/DDBJ databases">
        <authorList>
            <person name="Bruccoleri R.E."/>
            <person name="Oakeley E.J."/>
            <person name="Faust A.-M."/>
            <person name="Dessus-Babus S."/>
            <person name="Altorfer M."/>
            <person name="Burckhardt D."/>
            <person name="Oertli M."/>
            <person name="Naumann U."/>
            <person name="Petersen F."/>
            <person name="Wong J."/>
        </authorList>
    </citation>
    <scope>NUCLEOTIDE SEQUENCE</scope>
    <source>
        <strain evidence="5">GSM-AAB239-AS_SAM_17_03QT</strain>
        <tissue evidence="5">Leaf</tissue>
    </source>
</reference>
<evidence type="ECO:0000256" key="2">
    <source>
        <dbReference type="ARBA" id="ARBA00022898"/>
    </source>
</evidence>
<dbReference type="AlphaFoldDB" id="A0AAX6EIS1"/>
<comment type="caution">
    <text evidence="5">The sequence shown here is derived from an EMBL/GenBank/DDBJ whole genome shotgun (WGS) entry which is preliminary data.</text>
</comment>
<dbReference type="Pfam" id="PF02784">
    <property type="entry name" value="Orn_Arg_deC_N"/>
    <property type="match status" value="1"/>
</dbReference>
<reference evidence="5" key="1">
    <citation type="journal article" date="2023" name="GigaByte">
        <title>Genome assembly of the bearded iris, Iris pallida Lam.</title>
        <authorList>
            <person name="Bruccoleri R.E."/>
            <person name="Oakeley E.J."/>
            <person name="Faust A.M.E."/>
            <person name="Altorfer M."/>
            <person name="Dessus-Babus S."/>
            <person name="Burckhardt D."/>
            <person name="Oertli M."/>
            <person name="Naumann U."/>
            <person name="Petersen F."/>
            <person name="Wong J."/>
        </authorList>
    </citation>
    <scope>NUCLEOTIDE SEQUENCE</scope>
    <source>
        <strain evidence="5">GSM-AAB239-AS_SAM_17_03QT</strain>
    </source>
</reference>
<dbReference type="PANTHER" id="PTHR43295:SF1">
    <property type="entry name" value="ARGININE DECARBOXYLASE 1, CHLOROPLASTIC-RELATED"/>
    <property type="match status" value="1"/>
</dbReference>
<evidence type="ECO:0000313" key="5">
    <source>
        <dbReference type="EMBL" id="KAJ6804032.1"/>
    </source>
</evidence>
<dbReference type="GO" id="GO:0008792">
    <property type="term" value="F:arginine decarboxylase activity"/>
    <property type="evidence" value="ECO:0007669"/>
    <property type="project" value="UniProtKB-EC"/>
</dbReference>
<dbReference type="InterPro" id="IPR029066">
    <property type="entry name" value="PLP-binding_barrel"/>
</dbReference>
<name>A0AAX6EIS1_IRIPA</name>
<keyword evidence="2 3" id="KW-0663">Pyridoxal phosphate</keyword>
<dbReference type="EMBL" id="JANAVB010036020">
    <property type="protein sequence ID" value="KAJ6804032.1"/>
    <property type="molecule type" value="Genomic_DNA"/>
</dbReference>
<dbReference type="PANTHER" id="PTHR43295">
    <property type="entry name" value="ARGININE DECARBOXYLASE"/>
    <property type="match status" value="1"/>
</dbReference>
<organism evidence="5 6">
    <name type="scientific">Iris pallida</name>
    <name type="common">Sweet iris</name>
    <dbReference type="NCBI Taxonomy" id="29817"/>
    <lineage>
        <taxon>Eukaryota</taxon>
        <taxon>Viridiplantae</taxon>
        <taxon>Streptophyta</taxon>
        <taxon>Embryophyta</taxon>
        <taxon>Tracheophyta</taxon>
        <taxon>Spermatophyta</taxon>
        <taxon>Magnoliopsida</taxon>
        <taxon>Liliopsida</taxon>
        <taxon>Asparagales</taxon>
        <taxon>Iridaceae</taxon>
        <taxon>Iridoideae</taxon>
        <taxon>Irideae</taxon>
        <taxon>Iris</taxon>
    </lineage>
</organism>
<dbReference type="EC" id="4.1.1.19" evidence="3"/>
<keyword evidence="3" id="KW-0745">Spermidine biosynthesis</keyword>
<dbReference type="InterPro" id="IPR002985">
    <property type="entry name" value="Arg_decrbxlase"/>
</dbReference>
<gene>
    <name evidence="5" type="ORF">M6B38_186195</name>
</gene>
<comment type="cofactor">
    <cofactor evidence="1 3">
        <name>pyridoxal 5'-phosphate</name>
        <dbReference type="ChEBI" id="CHEBI:597326"/>
    </cofactor>
</comment>
<feature type="domain" description="Orn/DAP/Arg decarboxylase 2 N-terminal" evidence="4">
    <location>
        <begin position="11"/>
        <end position="108"/>
    </location>
</feature>
<keyword evidence="3" id="KW-0456">Lyase</keyword>
<evidence type="ECO:0000313" key="6">
    <source>
        <dbReference type="Proteomes" id="UP001140949"/>
    </source>
</evidence>
<comment type="pathway">
    <text evidence="3">Amine and polyamine biosynthesis; agmatine biosynthesis; agmatine from L-arginine: step 1/1.</text>
</comment>
<keyword evidence="3" id="KW-0210">Decarboxylase</keyword>
<dbReference type="SUPFAM" id="SSF51419">
    <property type="entry name" value="PLP-binding barrel"/>
    <property type="match status" value="1"/>
</dbReference>
<protein>
    <recommendedName>
        <fullName evidence="3">Arginine decarboxylase</fullName>
        <ecNumber evidence="3">4.1.1.19</ecNumber>
    </recommendedName>
</protein>
<dbReference type="InterPro" id="IPR022644">
    <property type="entry name" value="De-COase2_N"/>
</dbReference>
<evidence type="ECO:0000256" key="3">
    <source>
        <dbReference type="RuleBase" id="RU003740"/>
    </source>
</evidence>
<dbReference type="GO" id="GO:0008295">
    <property type="term" value="P:spermidine biosynthetic process"/>
    <property type="evidence" value="ECO:0007669"/>
    <property type="project" value="UniProtKB-KW"/>
</dbReference>
<comment type="cofactor">
    <cofactor evidence="3">
        <name>Mg(2+)</name>
        <dbReference type="ChEBI" id="CHEBI:18420"/>
    </cofactor>
</comment>
<accession>A0AAX6EIS1</accession>
<comment type="similarity">
    <text evidence="3">Belongs to the Orn/Lys/Arg decarboxylase class-II family. SpeA subfamily.</text>
</comment>
<dbReference type="Proteomes" id="UP001140949">
    <property type="component" value="Unassembled WGS sequence"/>
</dbReference>
<dbReference type="Gene3D" id="3.20.20.10">
    <property type="entry name" value="Alanine racemase"/>
    <property type="match status" value="1"/>
</dbReference>
<evidence type="ECO:0000259" key="4">
    <source>
        <dbReference type="Pfam" id="PF02784"/>
    </source>
</evidence>
<keyword evidence="3" id="KW-0460">Magnesium</keyword>
<keyword evidence="6" id="KW-1185">Reference proteome</keyword>
<dbReference type="PRINTS" id="PR01180">
    <property type="entry name" value="ARGDCRBXLASE"/>
</dbReference>
<proteinExistence type="inferred from homology"/>
<dbReference type="GO" id="GO:0006527">
    <property type="term" value="P:L-arginine catabolic process"/>
    <property type="evidence" value="ECO:0007669"/>
    <property type="project" value="InterPro"/>
</dbReference>